<dbReference type="GO" id="GO:0051028">
    <property type="term" value="P:mRNA transport"/>
    <property type="evidence" value="ECO:0007669"/>
    <property type="project" value="UniProtKB-UniRule"/>
</dbReference>
<organism evidence="11 12">
    <name type="scientific">Papaver nudicaule</name>
    <name type="common">Iceland poppy</name>
    <dbReference type="NCBI Taxonomy" id="74823"/>
    <lineage>
        <taxon>Eukaryota</taxon>
        <taxon>Viridiplantae</taxon>
        <taxon>Streptophyta</taxon>
        <taxon>Embryophyta</taxon>
        <taxon>Tracheophyta</taxon>
        <taxon>Spermatophyta</taxon>
        <taxon>Magnoliopsida</taxon>
        <taxon>Ranunculales</taxon>
        <taxon>Papaveraceae</taxon>
        <taxon>Papaveroideae</taxon>
        <taxon>Papaver</taxon>
    </lineage>
</organism>
<dbReference type="GO" id="GO:0017056">
    <property type="term" value="F:structural constituent of nuclear pore"/>
    <property type="evidence" value="ECO:0007669"/>
    <property type="project" value="TreeGrafter"/>
</dbReference>
<dbReference type="PANTHER" id="PTHR21527:SF6">
    <property type="entry name" value="NUCLEOPORIN NUP35"/>
    <property type="match status" value="1"/>
</dbReference>
<dbReference type="GO" id="GO:0044615">
    <property type="term" value="C:nuclear pore nuclear basket"/>
    <property type="evidence" value="ECO:0007669"/>
    <property type="project" value="TreeGrafter"/>
</dbReference>
<dbReference type="Proteomes" id="UP001177140">
    <property type="component" value="Unassembled WGS sequence"/>
</dbReference>
<keyword evidence="5" id="KW-0653">Protein transport</keyword>
<dbReference type="Gene3D" id="3.30.70.330">
    <property type="match status" value="1"/>
</dbReference>
<dbReference type="InterPro" id="IPR007846">
    <property type="entry name" value="RRM_NUP35_dom"/>
</dbReference>
<gene>
    <name evidence="11" type="ORF">MKW94_014102</name>
</gene>
<evidence type="ECO:0000256" key="9">
    <source>
        <dbReference type="PROSITE-ProRule" id="PRU00804"/>
    </source>
</evidence>
<evidence type="ECO:0000313" key="12">
    <source>
        <dbReference type="Proteomes" id="UP001177140"/>
    </source>
</evidence>
<dbReference type="InterPro" id="IPR035979">
    <property type="entry name" value="RBD_domain_sf"/>
</dbReference>
<comment type="caution">
    <text evidence="11">The sequence shown here is derived from an EMBL/GenBank/DDBJ whole genome shotgun (WGS) entry which is preliminary data.</text>
</comment>
<dbReference type="GO" id="GO:0005543">
    <property type="term" value="F:phospholipid binding"/>
    <property type="evidence" value="ECO:0007669"/>
    <property type="project" value="TreeGrafter"/>
</dbReference>
<evidence type="ECO:0000256" key="8">
    <source>
        <dbReference type="ARBA" id="ARBA00023242"/>
    </source>
</evidence>
<evidence type="ECO:0000259" key="10">
    <source>
        <dbReference type="PROSITE" id="PS51472"/>
    </source>
</evidence>
<proteinExistence type="inferred from homology"/>
<dbReference type="GO" id="GO:0003676">
    <property type="term" value="F:nucleic acid binding"/>
    <property type="evidence" value="ECO:0007669"/>
    <property type="project" value="InterPro"/>
</dbReference>
<dbReference type="GO" id="GO:0006607">
    <property type="term" value="P:NLS-bearing protein import into nucleus"/>
    <property type="evidence" value="ECO:0007669"/>
    <property type="project" value="TreeGrafter"/>
</dbReference>
<dbReference type="FunFam" id="3.30.70.330:FF:000095">
    <property type="entry name" value="Putative Nucleoporin NUP53"/>
    <property type="match status" value="1"/>
</dbReference>
<keyword evidence="6" id="KW-0811">Translocation</keyword>
<dbReference type="PROSITE" id="PS51472">
    <property type="entry name" value="RRM_NUP35"/>
    <property type="match status" value="1"/>
</dbReference>
<accession>A0AA42AUH3</accession>
<sequence>MHTRKSESSNFSTHTKTILNFPKSEKLANANSRLDDVKPNIIPLKPEDEVKPEPLAIIHLAKNLSEEEWVTVYGFTNRDRDAVLQEFGQCGIILDYDTSGNWMHILYQNHSGAQQALSKSGKAIKRDVLVGVKTVDSFVISDLNGRKKIYSLGSDDRIKKALYGKMRILSGSKGVFFVLAETGNDPQVLPCKHILFVFLCVLGVFQDDCRIWRKSLLPCELTELHNIPTPVHTLAGARVHHEFERLLSTSEVKVGPSESLQDEDLLRVKCPVCHSEMHYASEAVECGSCRDVGHKRCMTVWRKRKAGKINVCACCSEEWISADHNWYTNLRDYMD</sequence>
<protein>
    <recommendedName>
        <fullName evidence="10">RRM Nup35-type domain-containing protein</fullName>
    </recommendedName>
</protein>
<dbReference type="GO" id="GO:0006999">
    <property type="term" value="P:nuclear pore organization"/>
    <property type="evidence" value="ECO:0007669"/>
    <property type="project" value="TreeGrafter"/>
</dbReference>
<evidence type="ECO:0000256" key="5">
    <source>
        <dbReference type="ARBA" id="ARBA00022927"/>
    </source>
</evidence>
<name>A0AA42AUH3_PAPNU</name>
<reference evidence="11" key="1">
    <citation type="submission" date="2022-03" db="EMBL/GenBank/DDBJ databases">
        <title>A functionally conserved STORR gene fusion in Papaver species that diverged 16.8 million years ago.</title>
        <authorList>
            <person name="Catania T."/>
        </authorList>
    </citation>
    <scope>NUCLEOTIDE SEQUENCE</scope>
    <source>
        <strain evidence="11">S-191538</strain>
    </source>
</reference>
<evidence type="ECO:0000313" key="11">
    <source>
        <dbReference type="EMBL" id="MCL7041459.1"/>
    </source>
</evidence>
<dbReference type="Pfam" id="PF05172">
    <property type="entry name" value="RRM_Nup35"/>
    <property type="match status" value="1"/>
</dbReference>
<evidence type="ECO:0000256" key="1">
    <source>
        <dbReference type="ARBA" id="ARBA00004567"/>
    </source>
</evidence>
<keyword evidence="12" id="KW-1185">Reference proteome</keyword>
<keyword evidence="8 9" id="KW-0539">Nucleus</keyword>
<dbReference type="GO" id="GO:0044613">
    <property type="term" value="C:nuclear pore central transport channel"/>
    <property type="evidence" value="ECO:0007669"/>
    <property type="project" value="TreeGrafter"/>
</dbReference>
<evidence type="ECO:0000256" key="3">
    <source>
        <dbReference type="ARBA" id="ARBA00022448"/>
    </source>
</evidence>
<dbReference type="CDD" id="cd12441">
    <property type="entry name" value="RRM_Nup53_like"/>
    <property type="match status" value="1"/>
</dbReference>
<evidence type="ECO:0000256" key="4">
    <source>
        <dbReference type="ARBA" id="ARBA00022816"/>
    </source>
</evidence>
<keyword evidence="7 9" id="KW-0906">Nuclear pore complex</keyword>
<dbReference type="AlphaFoldDB" id="A0AA42AUH3"/>
<evidence type="ECO:0000256" key="7">
    <source>
        <dbReference type="ARBA" id="ARBA00023132"/>
    </source>
</evidence>
<dbReference type="EMBL" id="JAJJMA010223938">
    <property type="protein sequence ID" value="MCL7041459.1"/>
    <property type="molecule type" value="Genomic_DNA"/>
</dbReference>
<evidence type="ECO:0000256" key="2">
    <source>
        <dbReference type="ARBA" id="ARBA00009454"/>
    </source>
</evidence>
<dbReference type="InterPro" id="IPR012677">
    <property type="entry name" value="Nucleotide-bd_a/b_plait_sf"/>
</dbReference>
<feature type="domain" description="RRM Nup35-type" evidence="10">
    <location>
        <begin position="64"/>
        <end position="142"/>
    </location>
</feature>
<comment type="similarity">
    <text evidence="2">Belongs to the Nup35 family.</text>
</comment>
<dbReference type="PANTHER" id="PTHR21527">
    <property type="entry name" value="NUCLEOPORIN NUP35"/>
    <property type="match status" value="1"/>
</dbReference>
<comment type="subcellular location">
    <subcellularLocation>
        <location evidence="1">Nucleus</location>
        <location evidence="1">Nuclear pore complex</location>
    </subcellularLocation>
</comment>
<dbReference type="SUPFAM" id="SSF54928">
    <property type="entry name" value="RNA-binding domain, RBD"/>
    <property type="match status" value="1"/>
</dbReference>
<keyword evidence="4 9" id="KW-0509">mRNA transport</keyword>
<evidence type="ECO:0000256" key="6">
    <source>
        <dbReference type="ARBA" id="ARBA00023010"/>
    </source>
</evidence>
<keyword evidence="3 9" id="KW-0813">Transport</keyword>